<evidence type="ECO:0000259" key="2">
    <source>
        <dbReference type="Pfam" id="PF26631"/>
    </source>
</evidence>
<feature type="region of interest" description="Disordered" evidence="1">
    <location>
        <begin position="1"/>
        <end position="21"/>
    </location>
</feature>
<sequence>MEGSSPPHEGVADERPASVPDRDQRCCIGLAYFSQALHERSQGPVCAGFKRRANHSVEEGNDMVPGGDFKYFCVGMSLWDEERMKQNSKRARAPTDDVELPFCEGLEIISASQLQQTPAVLTEAAAPVEAAPPVREPHRPGPTDRGPPKYWPGSQGLGDGSQDLPAFSTRFLQTAKKIVRKMQSNAQLIVDTTKRTVDELSGRSRDPPNR</sequence>
<keyword evidence="4" id="KW-1185">Reference proteome</keyword>
<dbReference type="EMBL" id="CAXHTA020000002">
    <property type="protein sequence ID" value="CAL5219107.1"/>
    <property type="molecule type" value="Genomic_DNA"/>
</dbReference>
<dbReference type="Proteomes" id="UP001497392">
    <property type="component" value="Unassembled WGS sequence"/>
</dbReference>
<evidence type="ECO:0000256" key="1">
    <source>
        <dbReference type="SAM" id="MobiDB-lite"/>
    </source>
</evidence>
<feature type="region of interest" description="Disordered" evidence="1">
    <location>
        <begin position="190"/>
        <end position="210"/>
    </location>
</feature>
<evidence type="ECO:0000313" key="4">
    <source>
        <dbReference type="Proteomes" id="UP001497392"/>
    </source>
</evidence>
<feature type="compositionally biased region" description="Basic and acidic residues" evidence="1">
    <location>
        <begin position="10"/>
        <end position="21"/>
    </location>
</feature>
<feature type="domain" description="DUF8204" evidence="2">
    <location>
        <begin position="25"/>
        <end position="108"/>
    </location>
</feature>
<accession>A0ABP1FNK0</accession>
<dbReference type="InterPro" id="IPR058517">
    <property type="entry name" value="DUF8204"/>
</dbReference>
<reference evidence="3 4" key="1">
    <citation type="submission" date="2024-06" db="EMBL/GenBank/DDBJ databases">
        <authorList>
            <person name="Kraege A."/>
            <person name="Thomma B."/>
        </authorList>
    </citation>
    <scope>NUCLEOTIDE SEQUENCE [LARGE SCALE GENOMIC DNA]</scope>
</reference>
<comment type="caution">
    <text evidence="3">The sequence shown here is derived from an EMBL/GenBank/DDBJ whole genome shotgun (WGS) entry which is preliminary data.</text>
</comment>
<gene>
    <name evidence="3" type="primary">g880</name>
    <name evidence="3" type="ORF">VP750_LOCUS766</name>
</gene>
<feature type="compositionally biased region" description="Basic and acidic residues" evidence="1">
    <location>
        <begin position="192"/>
        <end position="210"/>
    </location>
</feature>
<organism evidence="3 4">
    <name type="scientific">Coccomyxa viridis</name>
    <dbReference type="NCBI Taxonomy" id="1274662"/>
    <lineage>
        <taxon>Eukaryota</taxon>
        <taxon>Viridiplantae</taxon>
        <taxon>Chlorophyta</taxon>
        <taxon>core chlorophytes</taxon>
        <taxon>Trebouxiophyceae</taxon>
        <taxon>Trebouxiophyceae incertae sedis</taxon>
        <taxon>Coccomyxaceae</taxon>
        <taxon>Coccomyxa</taxon>
    </lineage>
</organism>
<name>A0ABP1FNK0_9CHLO</name>
<feature type="region of interest" description="Disordered" evidence="1">
    <location>
        <begin position="128"/>
        <end position="165"/>
    </location>
</feature>
<evidence type="ECO:0000313" key="3">
    <source>
        <dbReference type="EMBL" id="CAL5219107.1"/>
    </source>
</evidence>
<proteinExistence type="predicted"/>
<dbReference type="PANTHER" id="PTHR34566:SF2">
    <property type="entry name" value="ALTERED INHERITANCE OF MITOCHONDRIA PROTEIN"/>
    <property type="match status" value="1"/>
</dbReference>
<protein>
    <submittedName>
        <fullName evidence="3">G880 protein</fullName>
    </submittedName>
</protein>
<dbReference type="PANTHER" id="PTHR34566">
    <property type="entry name" value="ALTERED INHERITANCE OF MITOCHONDRIA PROTEIN"/>
    <property type="match status" value="1"/>
</dbReference>
<dbReference type="Pfam" id="PF26631">
    <property type="entry name" value="DUF8204"/>
    <property type="match status" value="1"/>
</dbReference>